<comment type="caution">
    <text evidence="4">The sequence shown here is derived from an EMBL/GenBank/DDBJ whole genome shotgun (WGS) entry which is preliminary data.</text>
</comment>
<dbReference type="PANTHER" id="PTHR34512">
    <property type="entry name" value="CELL SURFACE PROTEIN"/>
    <property type="match status" value="1"/>
</dbReference>
<evidence type="ECO:0000256" key="1">
    <source>
        <dbReference type="SAM" id="MobiDB-lite"/>
    </source>
</evidence>
<feature type="chain" id="PRO_5039619444" evidence="2">
    <location>
        <begin position="22"/>
        <end position="398"/>
    </location>
</feature>
<dbReference type="Gene3D" id="2.130.10.10">
    <property type="entry name" value="YVTN repeat-like/Quinoprotein amine dehydrogenase"/>
    <property type="match status" value="1"/>
</dbReference>
<dbReference type="EMBL" id="VFMN01000001">
    <property type="protein sequence ID" value="TQJ10416.1"/>
    <property type="molecule type" value="Genomic_DNA"/>
</dbReference>
<protein>
    <submittedName>
        <fullName evidence="4">Putative pyrroloquinoline-quinone binding quinoprotein</fullName>
    </submittedName>
</protein>
<dbReference type="InterPro" id="IPR018391">
    <property type="entry name" value="PQQ_b-propeller_rpt"/>
</dbReference>
<organism evidence="4 5">
    <name type="scientific">Lapillicoccus jejuensis</name>
    <dbReference type="NCBI Taxonomy" id="402171"/>
    <lineage>
        <taxon>Bacteria</taxon>
        <taxon>Bacillati</taxon>
        <taxon>Actinomycetota</taxon>
        <taxon>Actinomycetes</taxon>
        <taxon>Micrococcales</taxon>
        <taxon>Intrasporangiaceae</taxon>
        <taxon>Lapillicoccus</taxon>
    </lineage>
</organism>
<evidence type="ECO:0000256" key="2">
    <source>
        <dbReference type="SAM" id="SignalP"/>
    </source>
</evidence>
<gene>
    <name evidence="4" type="ORF">FB458_3538</name>
</gene>
<evidence type="ECO:0000259" key="3">
    <source>
        <dbReference type="Pfam" id="PF13360"/>
    </source>
</evidence>
<proteinExistence type="predicted"/>
<dbReference type="InterPro" id="IPR002372">
    <property type="entry name" value="PQQ_rpt_dom"/>
</dbReference>
<feature type="region of interest" description="Disordered" evidence="1">
    <location>
        <begin position="28"/>
        <end position="61"/>
    </location>
</feature>
<dbReference type="PANTHER" id="PTHR34512:SF30">
    <property type="entry name" value="OUTER MEMBRANE PROTEIN ASSEMBLY FACTOR BAMB"/>
    <property type="match status" value="1"/>
</dbReference>
<dbReference type="Gene3D" id="2.40.10.480">
    <property type="match status" value="1"/>
</dbReference>
<dbReference type="InterPro" id="IPR006311">
    <property type="entry name" value="TAT_signal"/>
</dbReference>
<feature type="domain" description="Pyrrolo-quinoline quinone repeat" evidence="3">
    <location>
        <begin position="234"/>
        <end position="396"/>
    </location>
</feature>
<feature type="domain" description="Pyrrolo-quinoline quinone repeat" evidence="3">
    <location>
        <begin position="63"/>
        <end position="220"/>
    </location>
</feature>
<dbReference type="SMART" id="SM00564">
    <property type="entry name" value="PQQ"/>
    <property type="match status" value="4"/>
</dbReference>
<dbReference type="PROSITE" id="PS51318">
    <property type="entry name" value="TAT"/>
    <property type="match status" value="1"/>
</dbReference>
<keyword evidence="2" id="KW-0732">Signal</keyword>
<dbReference type="RefSeq" id="WP_170185728.1">
    <property type="nucleotide sequence ID" value="NZ_BAAAPR010000012.1"/>
</dbReference>
<dbReference type="Gene3D" id="2.40.128.630">
    <property type="match status" value="1"/>
</dbReference>
<reference evidence="4 5" key="1">
    <citation type="submission" date="2019-06" db="EMBL/GenBank/DDBJ databases">
        <title>Sequencing the genomes of 1000 actinobacteria strains.</title>
        <authorList>
            <person name="Klenk H.-P."/>
        </authorList>
    </citation>
    <scope>NUCLEOTIDE SEQUENCE [LARGE SCALE GENOMIC DNA]</scope>
    <source>
        <strain evidence="4 5">DSM 18607</strain>
    </source>
</reference>
<accession>A0A542E560</accession>
<evidence type="ECO:0000313" key="4">
    <source>
        <dbReference type="EMBL" id="TQJ10416.1"/>
    </source>
</evidence>
<name>A0A542E560_9MICO</name>
<dbReference type="Proteomes" id="UP000317893">
    <property type="component" value="Unassembled WGS sequence"/>
</dbReference>
<feature type="signal peptide" evidence="2">
    <location>
        <begin position="1"/>
        <end position="21"/>
    </location>
</feature>
<evidence type="ECO:0000313" key="5">
    <source>
        <dbReference type="Proteomes" id="UP000317893"/>
    </source>
</evidence>
<sequence length="398" mass="40405">MRSRRTALVTSTALLALGLLAAPTAATASASPATPVAPTVTSSPTDVTSYQQDARHDGASTGAVSRTATRVWSRSLGTAVSYPVVAGNTVYVTVDDASAGTKLLALDKTTGRTVWGPVTIPGTYGFSAVTYANGRLFVLNFDGILRAYSATDGTAQWSVVLPRQWSFDAPPVAAGSEVFVVGAGSGGTLYAVRQATGLLDWTQSVVNGQSAAPAVGSGSVYTSFACEWTQAFTTSGLPRWTDNFGCEGGGGSTPVLSGDQLWVREPFGMPGRVLSTADGSVRFTFDAAYAPAVAGRRAVTVSAQGARGLNAVTGRQVWVQAGDGSLSTPAVIAGGVAYVGSLSGSVFGFDVVTGVPLWSGTAGAPVSVDDRNATVRTGLAVSGDTLLVPASGTLVAFR</sequence>
<dbReference type="InterPro" id="IPR015943">
    <property type="entry name" value="WD40/YVTN_repeat-like_dom_sf"/>
</dbReference>
<dbReference type="SUPFAM" id="SSF50998">
    <property type="entry name" value="Quinoprotein alcohol dehydrogenase-like"/>
    <property type="match status" value="1"/>
</dbReference>
<dbReference type="InterPro" id="IPR011047">
    <property type="entry name" value="Quinoprotein_ADH-like_sf"/>
</dbReference>
<feature type="compositionally biased region" description="Low complexity" evidence="1">
    <location>
        <begin position="28"/>
        <end position="49"/>
    </location>
</feature>
<keyword evidence="5" id="KW-1185">Reference proteome</keyword>
<dbReference type="Pfam" id="PF13360">
    <property type="entry name" value="PQQ_2"/>
    <property type="match status" value="2"/>
</dbReference>
<dbReference type="AlphaFoldDB" id="A0A542E560"/>